<dbReference type="InterPro" id="IPR015424">
    <property type="entry name" value="PyrdxlP-dep_Trfase"/>
</dbReference>
<evidence type="ECO:0000313" key="18">
    <source>
        <dbReference type="EMBL" id="KHJ89359.1"/>
    </source>
</evidence>
<evidence type="ECO:0000313" key="19">
    <source>
        <dbReference type="Proteomes" id="UP000053660"/>
    </source>
</evidence>
<evidence type="ECO:0000256" key="11">
    <source>
        <dbReference type="ARBA" id="ARBA00023136"/>
    </source>
</evidence>
<dbReference type="FunFam" id="6.10.140.2150:FF:000001">
    <property type="entry name" value="Sphingosine-1-phosphate lyase 1"/>
    <property type="match status" value="1"/>
</dbReference>
<protein>
    <recommendedName>
        <fullName evidence="14">sphinganine-1-phosphate aldolase</fullName>
        <ecNumber evidence="14">4.1.2.27</ecNumber>
    </recommendedName>
    <alternativeName>
        <fullName evidence="15">Sphingosine-1-phosphate aldolase</fullName>
    </alternativeName>
</protein>
<keyword evidence="5" id="KW-0812">Transmembrane</keyword>
<evidence type="ECO:0000256" key="15">
    <source>
        <dbReference type="ARBA" id="ARBA00042568"/>
    </source>
</evidence>
<reference evidence="18 19" key="1">
    <citation type="submission" date="2014-03" db="EMBL/GenBank/DDBJ databases">
        <title>Draft genome of the hookworm Oesophagostomum dentatum.</title>
        <authorList>
            <person name="Mitreva M."/>
        </authorList>
    </citation>
    <scope>NUCLEOTIDE SEQUENCE [LARGE SCALE GENOMIC DNA]</scope>
    <source>
        <strain evidence="18 19">OD-Hann</strain>
    </source>
</reference>
<evidence type="ECO:0000256" key="10">
    <source>
        <dbReference type="ARBA" id="ARBA00023098"/>
    </source>
</evidence>
<keyword evidence="19" id="KW-1185">Reference proteome</keyword>
<evidence type="ECO:0000256" key="17">
    <source>
        <dbReference type="RuleBase" id="RU000382"/>
    </source>
</evidence>
<dbReference type="PANTHER" id="PTHR42735:SF15">
    <property type="entry name" value="SPHINGOSINE PHOSPHATE LYASE"/>
    <property type="match status" value="1"/>
</dbReference>
<dbReference type="FunFam" id="3.40.640.10:FF:000020">
    <property type="entry name" value="sphingosine-1-phosphate lyase 1"/>
    <property type="match status" value="1"/>
</dbReference>
<sequence>MEFATELVLHVHERAAEVLRRVDPLLLTTATAITTYSFVYLWNLHRDDIGGYPEKAAKKFLLTSEANSEHKKENSEISKAEESLQQTLHEHDGDLPFLTQIPKESIPADALINLAEDYNKLEGPRYLEGKVSGAVFSDEKDMEEMRVYGEVFKRFAWSNPLWPKLFPGVRKMEAEVVRMCCNLMHGDKESCGTMSTGGTISILLACLAHRNRALKRGILFPEMVIPTSAHAAFTKAAEVFRIRVIRIPVDPSTFKVNLSKMKSAITSRTCMLVGSAPNFPYGTVDDIAAIGQLGLKYDIPVHVDACLGGFLLPFVDTSYQFDFSIPGVCSISADTHKYGLAPKGSSVVLYRNKDYLHNQYFCDADWQGVIYASSTLEGSRSGLNIALCWASLLYQGVDKYKDHARAVIETTKKIRDGIHIMVTLNHTGSGVADELLADIRKSVEEIKANPSAKLGEAAALYGMAQKIPDRSIVQEFAYTYLDACYSAPKSSS</sequence>
<dbReference type="InterPro" id="IPR050477">
    <property type="entry name" value="GrpII_AminoAcid_Decarb"/>
</dbReference>
<dbReference type="GO" id="GO:0005789">
    <property type="term" value="C:endoplasmic reticulum membrane"/>
    <property type="evidence" value="ECO:0007669"/>
    <property type="project" value="UniProtKB-SubCell"/>
</dbReference>
<evidence type="ECO:0000256" key="6">
    <source>
        <dbReference type="ARBA" id="ARBA00022824"/>
    </source>
</evidence>
<dbReference type="InterPro" id="IPR002129">
    <property type="entry name" value="PyrdxlP-dep_de-COase"/>
</dbReference>
<evidence type="ECO:0000256" key="16">
    <source>
        <dbReference type="PIRSR" id="PIRSR602129-50"/>
    </source>
</evidence>
<keyword evidence="8" id="KW-0746">Sphingolipid metabolism</keyword>
<comment type="similarity">
    <text evidence="13">Belongs to the group II decarboxylase family. Sphingosine-1-phosphate lyase subfamily.</text>
</comment>
<evidence type="ECO:0000256" key="8">
    <source>
        <dbReference type="ARBA" id="ARBA00022919"/>
    </source>
</evidence>
<dbReference type="Gene3D" id="3.40.640.10">
    <property type="entry name" value="Type I PLP-dependent aspartate aminotransferase-like (Major domain)"/>
    <property type="match status" value="1"/>
</dbReference>
<evidence type="ECO:0000256" key="14">
    <source>
        <dbReference type="ARBA" id="ARBA00038965"/>
    </source>
</evidence>
<evidence type="ECO:0000256" key="7">
    <source>
        <dbReference type="ARBA" id="ARBA00022898"/>
    </source>
</evidence>
<dbReference type="GO" id="GO:0019752">
    <property type="term" value="P:carboxylic acid metabolic process"/>
    <property type="evidence" value="ECO:0007669"/>
    <property type="project" value="InterPro"/>
</dbReference>
<evidence type="ECO:0000256" key="9">
    <source>
        <dbReference type="ARBA" id="ARBA00022989"/>
    </source>
</evidence>
<evidence type="ECO:0000256" key="4">
    <source>
        <dbReference type="ARBA" id="ARBA00004991"/>
    </source>
</evidence>
<name>A0A0B1SWK4_OESDE</name>
<comment type="cofactor">
    <cofactor evidence="1 16 17">
        <name>pyridoxal 5'-phosphate</name>
        <dbReference type="ChEBI" id="CHEBI:597326"/>
    </cofactor>
</comment>
<keyword evidence="7 16" id="KW-0663">Pyridoxal phosphate</keyword>
<evidence type="ECO:0000256" key="2">
    <source>
        <dbReference type="ARBA" id="ARBA00004389"/>
    </source>
</evidence>
<evidence type="ECO:0000256" key="1">
    <source>
        <dbReference type="ARBA" id="ARBA00001933"/>
    </source>
</evidence>
<comment type="subcellular location">
    <subcellularLocation>
        <location evidence="2">Endoplasmic reticulum membrane</location>
        <topology evidence="2">Single-pass membrane protein</topology>
    </subcellularLocation>
</comment>
<organism evidence="18 19">
    <name type="scientific">Oesophagostomum dentatum</name>
    <name type="common">Nodular worm</name>
    <dbReference type="NCBI Taxonomy" id="61180"/>
    <lineage>
        <taxon>Eukaryota</taxon>
        <taxon>Metazoa</taxon>
        <taxon>Ecdysozoa</taxon>
        <taxon>Nematoda</taxon>
        <taxon>Chromadorea</taxon>
        <taxon>Rhabditida</taxon>
        <taxon>Rhabditina</taxon>
        <taxon>Rhabditomorpha</taxon>
        <taxon>Strongyloidea</taxon>
        <taxon>Strongylidae</taxon>
        <taxon>Oesophagostomum</taxon>
    </lineage>
</organism>
<gene>
    <name evidence="18" type="ORF">OESDEN_10818</name>
</gene>
<keyword evidence="11" id="KW-0472">Membrane</keyword>
<comment type="pathway">
    <text evidence="3">Lipid metabolism; sphingolipid metabolism.</text>
</comment>
<dbReference type="EC" id="4.1.2.27" evidence="14"/>
<keyword evidence="10" id="KW-0443">Lipid metabolism</keyword>
<accession>A0A0B1SWK4</accession>
<evidence type="ECO:0000256" key="5">
    <source>
        <dbReference type="ARBA" id="ARBA00022692"/>
    </source>
</evidence>
<evidence type="ECO:0000256" key="12">
    <source>
        <dbReference type="ARBA" id="ARBA00023239"/>
    </source>
</evidence>
<dbReference type="InterPro" id="IPR015421">
    <property type="entry name" value="PyrdxlP-dep_Trfase_major"/>
</dbReference>
<keyword evidence="6" id="KW-0256">Endoplasmic reticulum</keyword>
<feature type="modified residue" description="N6-(pyridoxal phosphate)lysine" evidence="16">
    <location>
        <position position="337"/>
    </location>
</feature>
<dbReference type="SUPFAM" id="SSF53383">
    <property type="entry name" value="PLP-dependent transferases"/>
    <property type="match status" value="1"/>
</dbReference>
<dbReference type="InterPro" id="IPR015422">
    <property type="entry name" value="PyrdxlP-dep_Trfase_small"/>
</dbReference>
<dbReference type="GO" id="GO:0030149">
    <property type="term" value="P:sphingolipid catabolic process"/>
    <property type="evidence" value="ECO:0007669"/>
    <property type="project" value="TreeGrafter"/>
</dbReference>
<dbReference type="OrthoDB" id="10254570at2759"/>
<keyword evidence="12 17" id="KW-0456">Lyase</keyword>
<dbReference type="Gene3D" id="6.10.140.2150">
    <property type="match status" value="1"/>
</dbReference>
<dbReference type="Gene3D" id="3.90.1150.10">
    <property type="entry name" value="Aspartate Aminotransferase, domain 1"/>
    <property type="match status" value="1"/>
</dbReference>
<dbReference type="Proteomes" id="UP000053660">
    <property type="component" value="Unassembled WGS sequence"/>
</dbReference>
<dbReference type="PANTHER" id="PTHR42735">
    <property type="match status" value="1"/>
</dbReference>
<dbReference type="EMBL" id="KN554328">
    <property type="protein sequence ID" value="KHJ89359.1"/>
    <property type="molecule type" value="Genomic_DNA"/>
</dbReference>
<dbReference type="GO" id="GO:0008117">
    <property type="term" value="F:sphinganine-1-phosphate aldolase activity"/>
    <property type="evidence" value="ECO:0007669"/>
    <property type="project" value="UniProtKB-EC"/>
</dbReference>
<evidence type="ECO:0000256" key="3">
    <source>
        <dbReference type="ARBA" id="ARBA00004760"/>
    </source>
</evidence>
<proteinExistence type="inferred from homology"/>
<comment type="pathway">
    <text evidence="4">Sphingolipid metabolism.</text>
</comment>
<keyword evidence="9" id="KW-1133">Transmembrane helix</keyword>
<evidence type="ECO:0000256" key="13">
    <source>
        <dbReference type="ARBA" id="ARBA00038302"/>
    </source>
</evidence>
<dbReference type="AlphaFoldDB" id="A0A0B1SWK4"/>
<dbReference type="GO" id="GO:0030170">
    <property type="term" value="F:pyridoxal phosphate binding"/>
    <property type="evidence" value="ECO:0007669"/>
    <property type="project" value="InterPro"/>
</dbReference>
<dbReference type="Pfam" id="PF00282">
    <property type="entry name" value="Pyridoxal_deC"/>
    <property type="match status" value="1"/>
</dbReference>